<evidence type="ECO:0000256" key="1">
    <source>
        <dbReference type="ARBA" id="ARBA00023242"/>
    </source>
</evidence>
<evidence type="ECO:0000256" key="2">
    <source>
        <dbReference type="SAM" id="MobiDB-lite"/>
    </source>
</evidence>
<keyword evidence="1" id="KW-0539">Nucleus</keyword>
<dbReference type="AlphaFoldDB" id="A0AAD9AA30"/>
<feature type="region of interest" description="Disordered" evidence="2">
    <location>
        <begin position="1"/>
        <end position="33"/>
    </location>
</feature>
<dbReference type="InterPro" id="IPR052761">
    <property type="entry name" value="Fungal_Detox/Toxin_TFs"/>
</dbReference>
<comment type="caution">
    <text evidence="4">The sequence shown here is derived from an EMBL/GenBank/DDBJ whole genome shotgun (WGS) entry which is preliminary data.</text>
</comment>
<sequence>MKRLSSHASLENGAPPTKVMKSGIGDPTDSQSHANLRRLSSAPATWVNELTGENSICTSTGLDVTSCMSTELTDGAEVGVGASIESGLFGGLSTNSSYIPHTIHQNSEILSDSTDLFTNLPFATNMPFADTSLGYFEPSFGHSAVFGDIGGDGYGQKQLSQHPASLQSPSLFAGLPAFVKLPCVKITEENLLRLREEGALTLPPPTIQNALLQSYAEYVHPLVPLLELYDFLAIINDQSGLNGQVSLLLYQAVMFAATAFVDTIILTQAGYSTGKAARKAFFRRARLLYDINYESDSLVTLQALLLMTYWDGSPNDVEDSWHWMGVAVKLAHTIGLHRNSTTVRMSSLEKQLRKRIWWSCFMRDRLIALGMRRPTRIKDGDFDVPMLERSDFDPRILPESTTVIPAECTLLRDIPMQKKLVDLCISRARLCMCIGRVLEAQYSVIVGDKTYPEDITNCMVPIPPKVDADNLKSVDSAYRGLVSWAMTLSPTCQYRPLTPSEVKNGHSTVVFQRTLLHMIYFATLSALHRSQASCPYPVVGASAITGQLQDDPRWRVRHAAMKITDMASELRQLRLERYLATICVTVLLPAAVIHLLDMSSPEACFRELAAHSFLRCMDVMEKLHDVDAASEHASGFLCAFVRKFFTGSSFQPDTNMRLDILLANSTGLSKTTRNAESGLQGKNGRLAQTSLLESPIDEHQSLPPISRTKHVAEWMKVNKLAYIECC</sequence>
<organism evidence="4 5">
    <name type="scientific">Colletotrichum chrysophilum</name>
    <dbReference type="NCBI Taxonomy" id="1836956"/>
    <lineage>
        <taxon>Eukaryota</taxon>
        <taxon>Fungi</taxon>
        <taxon>Dikarya</taxon>
        <taxon>Ascomycota</taxon>
        <taxon>Pezizomycotina</taxon>
        <taxon>Sordariomycetes</taxon>
        <taxon>Hypocreomycetidae</taxon>
        <taxon>Glomerellales</taxon>
        <taxon>Glomerellaceae</taxon>
        <taxon>Colletotrichum</taxon>
        <taxon>Colletotrichum gloeosporioides species complex</taxon>
    </lineage>
</organism>
<dbReference type="GO" id="GO:0003677">
    <property type="term" value="F:DNA binding"/>
    <property type="evidence" value="ECO:0007669"/>
    <property type="project" value="InterPro"/>
</dbReference>
<protein>
    <submittedName>
        <fullName evidence="4">Fungal specific transcription factor domain-containing protein</fullName>
    </submittedName>
</protein>
<evidence type="ECO:0000259" key="3">
    <source>
        <dbReference type="SMART" id="SM00906"/>
    </source>
</evidence>
<evidence type="ECO:0000313" key="5">
    <source>
        <dbReference type="Proteomes" id="UP001243330"/>
    </source>
</evidence>
<proteinExistence type="predicted"/>
<feature type="domain" description="Xylanolytic transcriptional activator regulatory" evidence="3">
    <location>
        <begin position="320"/>
        <end position="393"/>
    </location>
</feature>
<dbReference type="InterPro" id="IPR007219">
    <property type="entry name" value="XnlR_reg_dom"/>
</dbReference>
<accession>A0AAD9AA30</accession>
<gene>
    <name evidence="4" type="ORF">CCHR01_13122</name>
</gene>
<dbReference type="PANTHER" id="PTHR47425">
    <property type="entry name" value="FARB-RELATED"/>
    <property type="match status" value="1"/>
</dbReference>
<dbReference type="GO" id="GO:0006351">
    <property type="term" value="P:DNA-templated transcription"/>
    <property type="evidence" value="ECO:0007669"/>
    <property type="project" value="InterPro"/>
</dbReference>
<dbReference type="SMART" id="SM00906">
    <property type="entry name" value="Fungal_trans"/>
    <property type="match status" value="1"/>
</dbReference>
<reference evidence="4" key="1">
    <citation type="submission" date="2023-01" db="EMBL/GenBank/DDBJ databases">
        <title>Colletotrichum chrysophilum M932 genome sequence.</title>
        <authorList>
            <person name="Baroncelli R."/>
        </authorList>
    </citation>
    <scope>NUCLEOTIDE SEQUENCE</scope>
    <source>
        <strain evidence="4">M932</strain>
    </source>
</reference>
<keyword evidence="5" id="KW-1185">Reference proteome</keyword>
<name>A0AAD9AA30_9PEZI</name>
<dbReference type="PANTHER" id="PTHR47425:SF2">
    <property type="entry name" value="FARB-RELATED"/>
    <property type="match status" value="1"/>
</dbReference>
<dbReference type="Pfam" id="PF04082">
    <property type="entry name" value="Fungal_trans"/>
    <property type="match status" value="1"/>
</dbReference>
<dbReference type="CDD" id="cd12148">
    <property type="entry name" value="fungal_TF_MHR"/>
    <property type="match status" value="1"/>
</dbReference>
<dbReference type="EMBL" id="JAQOWY010000319">
    <property type="protein sequence ID" value="KAK1844271.1"/>
    <property type="molecule type" value="Genomic_DNA"/>
</dbReference>
<dbReference type="Proteomes" id="UP001243330">
    <property type="component" value="Unassembled WGS sequence"/>
</dbReference>
<dbReference type="GO" id="GO:0008270">
    <property type="term" value="F:zinc ion binding"/>
    <property type="evidence" value="ECO:0007669"/>
    <property type="project" value="InterPro"/>
</dbReference>
<evidence type="ECO:0000313" key="4">
    <source>
        <dbReference type="EMBL" id="KAK1844271.1"/>
    </source>
</evidence>